<dbReference type="PANTHER" id="PTHR43233:SF1">
    <property type="entry name" value="FAMILY N-ACETYLTRANSFERASE, PUTATIVE (AFU_ORTHOLOGUE AFUA_6G03350)-RELATED"/>
    <property type="match status" value="1"/>
</dbReference>
<evidence type="ECO:0000313" key="4">
    <source>
        <dbReference type="Proteomes" id="UP000007797"/>
    </source>
</evidence>
<dbReference type="Proteomes" id="UP000007797">
    <property type="component" value="Unassembled WGS sequence"/>
</dbReference>
<keyword evidence="4" id="KW-1185">Reference proteome</keyword>
<feature type="domain" description="N-acetyltransferase" evidence="2">
    <location>
        <begin position="17"/>
        <end position="163"/>
    </location>
</feature>
<dbReference type="PROSITE" id="PS51186">
    <property type="entry name" value="GNAT"/>
    <property type="match status" value="1"/>
</dbReference>
<accession>F4PQP9</accession>
<sequence>METEAEQTCSNQTNDNIVISDDKQLVDVQLVHDYLCNHSYWAKDILYSVVQTSIDNSYCIGAYVNNNNNVNGNDEKKLKQIGFARLITDYSTFGWLADVFVLPEYRGKGVSKLMVEHLLAQKWTDYMRRIMLSTSDAHGLYSRYGFQHIPTNAPTLPMAILKLNAHQLQLQDLKIKQQQQLEQEQEIKEKI</sequence>
<evidence type="ECO:0000256" key="1">
    <source>
        <dbReference type="SAM" id="Coils"/>
    </source>
</evidence>
<dbReference type="AlphaFoldDB" id="F4PQP9"/>
<dbReference type="CDD" id="cd04301">
    <property type="entry name" value="NAT_SF"/>
    <property type="match status" value="1"/>
</dbReference>
<dbReference type="OrthoDB" id="10039976at2759"/>
<keyword evidence="1" id="KW-0175">Coiled coil</keyword>
<proteinExistence type="predicted"/>
<dbReference type="OMA" id="MPDCEIS"/>
<dbReference type="RefSeq" id="XP_004359858.1">
    <property type="nucleotide sequence ID" value="XM_004359801.1"/>
</dbReference>
<dbReference type="Gene3D" id="3.40.630.30">
    <property type="match status" value="1"/>
</dbReference>
<organism evidence="3 4">
    <name type="scientific">Cavenderia fasciculata</name>
    <name type="common">Slime mold</name>
    <name type="synonym">Dictyostelium fasciculatum</name>
    <dbReference type="NCBI Taxonomy" id="261658"/>
    <lineage>
        <taxon>Eukaryota</taxon>
        <taxon>Amoebozoa</taxon>
        <taxon>Evosea</taxon>
        <taxon>Eumycetozoa</taxon>
        <taxon>Dictyostelia</taxon>
        <taxon>Acytosteliales</taxon>
        <taxon>Cavenderiaceae</taxon>
        <taxon>Cavenderia</taxon>
    </lineage>
</organism>
<protein>
    <recommendedName>
        <fullName evidence="2">N-acetyltransferase domain-containing protein</fullName>
    </recommendedName>
</protein>
<dbReference type="SUPFAM" id="SSF55729">
    <property type="entry name" value="Acyl-CoA N-acyltransferases (Nat)"/>
    <property type="match status" value="1"/>
</dbReference>
<dbReference type="InterPro" id="IPR053144">
    <property type="entry name" value="Acetyltransferase_Butenolide"/>
</dbReference>
<evidence type="ECO:0000313" key="3">
    <source>
        <dbReference type="EMBL" id="EGG22007.1"/>
    </source>
</evidence>
<dbReference type="InterPro" id="IPR000182">
    <property type="entry name" value="GNAT_dom"/>
</dbReference>
<name>F4PQP9_CACFS</name>
<reference evidence="4" key="1">
    <citation type="journal article" date="2011" name="Genome Res.">
        <title>Phylogeny-wide analysis of social amoeba genomes highlights ancient origins for complex intercellular communication.</title>
        <authorList>
            <person name="Heidel A.J."/>
            <person name="Lawal H.M."/>
            <person name="Felder M."/>
            <person name="Schilde C."/>
            <person name="Helps N.R."/>
            <person name="Tunggal B."/>
            <person name="Rivero F."/>
            <person name="John U."/>
            <person name="Schleicher M."/>
            <person name="Eichinger L."/>
            <person name="Platzer M."/>
            <person name="Noegel A.A."/>
            <person name="Schaap P."/>
            <person name="Gloeckner G."/>
        </authorList>
    </citation>
    <scope>NUCLEOTIDE SEQUENCE [LARGE SCALE GENOMIC DNA]</scope>
    <source>
        <strain evidence="4">SH3</strain>
    </source>
</reference>
<dbReference type="PANTHER" id="PTHR43233">
    <property type="entry name" value="FAMILY N-ACETYLTRANSFERASE, PUTATIVE (AFU_ORTHOLOGUE AFUA_6G03350)-RELATED"/>
    <property type="match status" value="1"/>
</dbReference>
<dbReference type="KEGG" id="dfa:DFA_01896"/>
<dbReference type="EMBL" id="GL883010">
    <property type="protein sequence ID" value="EGG22007.1"/>
    <property type="molecule type" value="Genomic_DNA"/>
</dbReference>
<dbReference type="GO" id="GO:0016747">
    <property type="term" value="F:acyltransferase activity, transferring groups other than amino-acyl groups"/>
    <property type="evidence" value="ECO:0007669"/>
    <property type="project" value="InterPro"/>
</dbReference>
<gene>
    <name evidence="3" type="ORF">DFA_01896</name>
</gene>
<feature type="coiled-coil region" evidence="1">
    <location>
        <begin position="163"/>
        <end position="190"/>
    </location>
</feature>
<dbReference type="GeneID" id="14872743"/>
<dbReference type="Pfam" id="PF13508">
    <property type="entry name" value="Acetyltransf_7"/>
    <property type="match status" value="1"/>
</dbReference>
<evidence type="ECO:0000259" key="2">
    <source>
        <dbReference type="PROSITE" id="PS51186"/>
    </source>
</evidence>
<dbReference type="InterPro" id="IPR016181">
    <property type="entry name" value="Acyl_CoA_acyltransferase"/>
</dbReference>